<comment type="similarity">
    <text evidence="1 4">Belongs to the eukaryotic ribosomal protein eL34 family.</text>
</comment>
<evidence type="ECO:0000256" key="4">
    <source>
        <dbReference type="HAMAP-Rule" id="MF_00349"/>
    </source>
</evidence>
<dbReference type="HAMAP" id="MF_00349">
    <property type="entry name" value="Ribosomal_eL34"/>
    <property type="match status" value="1"/>
</dbReference>
<dbReference type="GO" id="GO:0006412">
    <property type="term" value="P:translation"/>
    <property type="evidence" value="ECO:0007669"/>
    <property type="project" value="UniProtKB-UniRule"/>
</dbReference>
<keyword evidence="3 4" id="KW-0687">Ribonucleoprotein</keyword>
<reference evidence="5 6" key="1">
    <citation type="submission" date="2011-05" db="EMBL/GenBank/DDBJ databases">
        <title>Complete sequence of Methanotorris igneus Kol 5.</title>
        <authorList>
            <consortium name="US DOE Joint Genome Institute"/>
            <person name="Lucas S."/>
            <person name="Han J."/>
            <person name="Lapidus A."/>
            <person name="Cheng J.-F."/>
            <person name="Goodwin L."/>
            <person name="Pitluck S."/>
            <person name="Peters L."/>
            <person name="Mikhailova N."/>
            <person name="Chertkov O."/>
            <person name="Han C."/>
            <person name="Tapia R."/>
            <person name="Land M."/>
            <person name="Hauser L."/>
            <person name="Kyrpides N."/>
            <person name="Ivanova N."/>
            <person name="Pagani I."/>
            <person name="Sieprawska-Lupa M."/>
            <person name="Whitman W."/>
            <person name="Woyke T."/>
        </authorList>
    </citation>
    <scope>NUCLEOTIDE SEQUENCE [LARGE SCALE GENOMIC DNA]</scope>
    <source>
        <strain evidence="6">DSM 5666 / JCM 11834 / Kol 5</strain>
    </source>
</reference>
<dbReference type="GO" id="GO:1990904">
    <property type="term" value="C:ribonucleoprotein complex"/>
    <property type="evidence" value="ECO:0007669"/>
    <property type="project" value="UniProtKB-KW"/>
</dbReference>
<dbReference type="PRINTS" id="PR01250">
    <property type="entry name" value="RIBOSOMALL34"/>
</dbReference>
<dbReference type="GO" id="GO:0005840">
    <property type="term" value="C:ribosome"/>
    <property type="evidence" value="ECO:0007669"/>
    <property type="project" value="UniProtKB-KW"/>
</dbReference>
<dbReference type="InterPro" id="IPR008195">
    <property type="entry name" value="Ribosomal_eL34"/>
</dbReference>
<dbReference type="AlphaFoldDB" id="F6BBN9"/>
<proteinExistence type="inferred from homology"/>
<dbReference type="GO" id="GO:0003735">
    <property type="term" value="F:structural constituent of ribosome"/>
    <property type="evidence" value="ECO:0007669"/>
    <property type="project" value="InterPro"/>
</dbReference>
<organism evidence="6">
    <name type="scientific">Methanotorris igneus (strain DSM 5666 / JCM 11834 / Kol 5)</name>
    <dbReference type="NCBI Taxonomy" id="880724"/>
    <lineage>
        <taxon>Archaea</taxon>
        <taxon>Methanobacteriati</taxon>
        <taxon>Methanobacteriota</taxon>
        <taxon>Methanomada group</taxon>
        <taxon>Methanococci</taxon>
        <taxon>Methanococcales</taxon>
        <taxon>Methanocaldococcaceae</taxon>
        <taxon>Methanotorris</taxon>
    </lineage>
</organism>
<name>F6BBN9_METIK</name>
<dbReference type="GeneID" id="10643329"/>
<protein>
    <recommendedName>
        <fullName evidence="4">Large ribosomal subunit protein eL34</fullName>
    </recommendedName>
</protein>
<dbReference type="KEGG" id="mig:Metig_0492"/>
<dbReference type="HOGENOM" id="CLU_118652_2_0_2"/>
<dbReference type="Gene3D" id="6.20.340.10">
    <property type="match status" value="1"/>
</dbReference>
<keyword evidence="6" id="KW-1185">Reference proteome</keyword>
<dbReference type="OrthoDB" id="43096at2157"/>
<evidence type="ECO:0000256" key="1">
    <source>
        <dbReference type="ARBA" id="ARBA00009875"/>
    </source>
</evidence>
<evidence type="ECO:0000313" key="5">
    <source>
        <dbReference type="EMBL" id="AEF96048.1"/>
    </source>
</evidence>
<dbReference type="InterPro" id="IPR047868">
    <property type="entry name" value="Ribosomal_L34e_arc-type"/>
</dbReference>
<evidence type="ECO:0000256" key="3">
    <source>
        <dbReference type="ARBA" id="ARBA00023274"/>
    </source>
</evidence>
<dbReference type="EMBL" id="CP002737">
    <property type="protein sequence ID" value="AEF96048.1"/>
    <property type="molecule type" value="Genomic_DNA"/>
</dbReference>
<accession>F6BBN9</accession>
<dbReference type="Pfam" id="PF01199">
    <property type="entry name" value="Ribosomal_L34e"/>
    <property type="match status" value="1"/>
</dbReference>
<dbReference type="InterPro" id="IPR038562">
    <property type="entry name" value="Ribosomal_eL34_C_sf"/>
</dbReference>
<gene>
    <name evidence="4" type="primary">rpl34e</name>
    <name evidence="5" type="ordered locus">Metig_0492</name>
</gene>
<evidence type="ECO:0000313" key="6">
    <source>
        <dbReference type="Proteomes" id="UP000009227"/>
    </source>
</evidence>
<dbReference type="Proteomes" id="UP000009227">
    <property type="component" value="Chromosome"/>
</dbReference>
<evidence type="ECO:0000256" key="2">
    <source>
        <dbReference type="ARBA" id="ARBA00022980"/>
    </source>
</evidence>
<dbReference type="STRING" id="880724.Metig_0492"/>
<dbReference type="RefSeq" id="WP_013798656.1">
    <property type="nucleotide sequence ID" value="NC_015562.1"/>
</dbReference>
<sequence length="94" mass="10980">MPAPRYRSSSYRKVYRRVPGNRTVIHYRRKKPAKHKCAVCGNILNGVPRGRPVEIRKLAKTEKRPERPYGGYLCPKCLRRLMIQKARSMSNITL</sequence>
<dbReference type="NCBIfam" id="NF003143">
    <property type="entry name" value="PRK04059.1"/>
    <property type="match status" value="1"/>
</dbReference>
<dbReference type="PANTHER" id="PTHR10759">
    <property type="entry name" value="60S RIBOSOMAL PROTEIN L34"/>
    <property type="match status" value="1"/>
</dbReference>
<keyword evidence="2 4" id="KW-0689">Ribosomal protein</keyword>